<organism evidence="1 2">
    <name type="scientific">Ciona intestinalis</name>
    <name type="common">Transparent sea squirt</name>
    <name type="synonym">Ascidia intestinalis</name>
    <dbReference type="NCBI Taxonomy" id="7719"/>
    <lineage>
        <taxon>Eukaryota</taxon>
        <taxon>Metazoa</taxon>
        <taxon>Chordata</taxon>
        <taxon>Tunicata</taxon>
        <taxon>Ascidiacea</taxon>
        <taxon>Phlebobranchia</taxon>
        <taxon>Cionidae</taxon>
        <taxon>Ciona</taxon>
    </lineage>
</organism>
<dbReference type="HOGENOM" id="CLU_2151379_0_0_1"/>
<dbReference type="Ensembl" id="ENSCINT00000035612.1">
    <property type="protein sequence ID" value="ENSCINP00000033005.1"/>
    <property type="gene ID" value="ENSCING00000024006.1"/>
</dbReference>
<evidence type="ECO:0000313" key="1">
    <source>
        <dbReference type="Ensembl" id="ENSCINP00000033005.1"/>
    </source>
</evidence>
<dbReference type="EMBL" id="EAAA01002206">
    <property type="status" value="NOT_ANNOTATED_CDS"/>
    <property type="molecule type" value="Genomic_DNA"/>
</dbReference>
<reference evidence="2" key="1">
    <citation type="journal article" date="2002" name="Science">
        <title>The draft genome of Ciona intestinalis: insights into chordate and vertebrate origins.</title>
        <authorList>
            <person name="Dehal P."/>
            <person name="Satou Y."/>
            <person name="Campbell R.K."/>
            <person name="Chapman J."/>
            <person name="Degnan B."/>
            <person name="De Tomaso A."/>
            <person name="Davidson B."/>
            <person name="Di Gregorio A."/>
            <person name="Gelpke M."/>
            <person name="Goodstein D.M."/>
            <person name="Harafuji N."/>
            <person name="Hastings K.E."/>
            <person name="Ho I."/>
            <person name="Hotta K."/>
            <person name="Huang W."/>
            <person name="Kawashima T."/>
            <person name="Lemaire P."/>
            <person name="Martinez D."/>
            <person name="Meinertzhagen I.A."/>
            <person name="Necula S."/>
            <person name="Nonaka M."/>
            <person name="Putnam N."/>
            <person name="Rash S."/>
            <person name="Saiga H."/>
            <person name="Satake M."/>
            <person name="Terry A."/>
            <person name="Yamada L."/>
            <person name="Wang H.G."/>
            <person name="Awazu S."/>
            <person name="Azumi K."/>
            <person name="Boore J."/>
            <person name="Branno M."/>
            <person name="Chin-Bow S."/>
            <person name="DeSantis R."/>
            <person name="Doyle S."/>
            <person name="Francino P."/>
            <person name="Keys D.N."/>
            <person name="Haga S."/>
            <person name="Hayashi H."/>
            <person name="Hino K."/>
            <person name="Imai K.S."/>
            <person name="Inaba K."/>
            <person name="Kano S."/>
            <person name="Kobayashi K."/>
            <person name="Kobayashi M."/>
            <person name="Lee B.I."/>
            <person name="Makabe K.W."/>
            <person name="Manohar C."/>
            <person name="Matassi G."/>
            <person name="Medina M."/>
            <person name="Mochizuki Y."/>
            <person name="Mount S."/>
            <person name="Morishita T."/>
            <person name="Miura S."/>
            <person name="Nakayama A."/>
            <person name="Nishizaka S."/>
            <person name="Nomoto H."/>
            <person name="Ohta F."/>
            <person name="Oishi K."/>
            <person name="Rigoutsos I."/>
            <person name="Sano M."/>
            <person name="Sasaki A."/>
            <person name="Sasakura Y."/>
            <person name="Shoguchi E."/>
            <person name="Shin-i T."/>
            <person name="Spagnuolo A."/>
            <person name="Stainier D."/>
            <person name="Suzuki M.M."/>
            <person name="Tassy O."/>
            <person name="Takatori N."/>
            <person name="Tokuoka M."/>
            <person name="Yagi K."/>
            <person name="Yoshizaki F."/>
            <person name="Wada S."/>
            <person name="Zhang C."/>
            <person name="Hyatt P.D."/>
            <person name="Larimer F."/>
            <person name="Detter C."/>
            <person name="Doggett N."/>
            <person name="Glavina T."/>
            <person name="Hawkins T."/>
            <person name="Richardson P."/>
            <person name="Lucas S."/>
            <person name="Kohara Y."/>
            <person name="Levine M."/>
            <person name="Satoh N."/>
            <person name="Rokhsar D.S."/>
        </authorList>
    </citation>
    <scope>NUCLEOTIDE SEQUENCE [LARGE SCALE GENOMIC DNA]</scope>
</reference>
<evidence type="ECO:0000313" key="2">
    <source>
        <dbReference type="Proteomes" id="UP000008144"/>
    </source>
</evidence>
<name>H2XTM1_CIOIN</name>
<keyword evidence="2" id="KW-1185">Reference proteome</keyword>
<protein>
    <submittedName>
        <fullName evidence="1">Uncharacterized protein</fullName>
    </submittedName>
</protein>
<sequence length="112" mass="11816">LASFCSDSCRRLFCCRTKSASILATCLRSSISATKRPLYSASSKQASSTVVERRSAVSRSVILSRRETSCTSGGRLAIFSLTTASLDAEFSSSMRTLASSSASGGSRGDNVR</sequence>
<reference evidence="1" key="3">
    <citation type="submission" date="2025-08" db="UniProtKB">
        <authorList>
            <consortium name="Ensembl"/>
        </authorList>
    </citation>
    <scope>IDENTIFICATION</scope>
</reference>
<accession>H2XTM1</accession>
<reference evidence="1" key="2">
    <citation type="journal article" date="2008" name="Genome Biol.">
        <title>Improved genome assembly and evidence-based global gene model set for the chordate Ciona intestinalis: new insight into intron and operon populations.</title>
        <authorList>
            <person name="Satou Y."/>
            <person name="Mineta K."/>
            <person name="Ogasawara M."/>
            <person name="Sasakura Y."/>
            <person name="Shoguchi E."/>
            <person name="Ueno K."/>
            <person name="Yamada L."/>
            <person name="Matsumoto J."/>
            <person name="Wasserscheid J."/>
            <person name="Dewar K."/>
            <person name="Wiley G.B."/>
            <person name="Macmil S.L."/>
            <person name="Roe B.A."/>
            <person name="Zeller R.W."/>
            <person name="Hastings K.E."/>
            <person name="Lemaire P."/>
            <person name="Lindquist E."/>
            <person name="Endo T."/>
            <person name="Hotta K."/>
            <person name="Inaba K."/>
        </authorList>
    </citation>
    <scope>NUCLEOTIDE SEQUENCE [LARGE SCALE GENOMIC DNA]</scope>
    <source>
        <strain evidence="1">wild type</strain>
    </source>
</reference>
<proteinExistence type="predicted"/>
<dbReference type="AlphaFoldDB" id="H2XTM1"/>
<reference evidence="1" key="4">
    <citation type="submission" date="2025-09" db="UniProtKB">
        <authorList>
            <consortium name="Ensembl"/>
        </authorList>
    </citation>
    <scope>IDENTIFICATION</scope>
</reference>
<dbReference type="InParanoid" id="H2XTM1"/>
<dbReference type="Proteomes" id="UP000008144">
    <property type="component" value="Chromosome 5"/>
</dbReference>